<feature type="binding site" evidence="9">
    <location>
        <position position="98"/>
    </location>
    <ligand>
        <name>Zn(2+)</name>
        <dbReference type="ChEBI" id="CHEBI:29105"/>
    </ligand>
</feature>
<comment type="cofactor">
    <cofactor evidence="10">
        <name>Mn(2+)</name>
        <dbReference type="ChEBI" id="CHEBI:29035"/>
    </cofactor>
    <cofactor evidence="10">
        <name>Fe(2+)</name>
        <dbReference type="ChEBI" id="CHEBI:29033"/>
    </cofactor>
    <text evidence="10">Binds 1 Mn(2+) or Fe(2+) ion per subunit.</text>
</comment>
<dbReference type="PANTHER" id="PTHR33202:SF1">
    <property type="entry name" value="FERRIC UPTAKE REGULATION PROTEIN"/>
    <property type="match status" value="1"/>
</dbReference>
<evidence type="ECO:0000256" key="10">
    <source>
        <dbReference type="PIRSR" id="PIRSR602481-2"/>
    </source>
</evidence>
<dbReference type="GO" id="GO:0045892">
    <property type="term" value="P:negative regulation of DNA-templated transcription"/>
    <property type="evidence" value="ECO:0007669"/>
    <property type="project" value="TreeGrafter"/>
</dbReference>
<keyword evidence="5 9" id="KW-0862">Zinc</keyword>
<keyword evidence="3" id="KW-0963">Cytoplasm</keyword>
<keyword evidence="9" id="KW-0479">Metal-binding</keyword>
<comment type="cofactor">
    <cofactor evidence="9">
        <name>Zn(2+)</name>
        <dbReference type="ChEBI" id="CHEBI:29105"/>
    </cofactor>
    <text evidence="9">Binds 1 zinc ion per subunit.</text>
</comment>
<dbReference type="GO" id="GO:0000976">
    <property type="term" value="F:transcription cis-regulatory region binding"/>
    <property type="evidence" value="ECO:0007669"/>
    <property type="project" value="TreeGrafter"/>
</dbReference>
<protein>
    <submittedName>
        <fullName evidence="12">Ferric uptake regulation protein</fullName>
    </submittedName>
    <submittedName>
        <fullName evidence="11">Transcriptional repressor</fullName>
    </submittedName>
</protein>
<feature type="binding site" evidence="10">
    <location>
        <position position="110"/>
    </location>
    <ligand>
        <name>Fe cation</name>
        <dbReference type="ChEBI" id="CHEBI:24875"/>
    </ligand>
</feature>
<evidence type="ECO:0000256" key="9">
    <source>
        <dbReference type="PIRSR" id="PIRSR602481-1"/>
    </source>
</evidence>
<keyword evidence="4" id="KW-0678">Repressor</keyword>
<keyword evidence="6" id="KW-0805">Transcription regulation</keyword>
<dbReference type="GO" id="GO:0003700">
    <property type="term" value="F:DNA-binding transcription factor activity"/>
    <property type="evidence" value="ECO:0007669"/>
    <property type="project" value="InterPro"/>
</dbReference>
<dbReference type="SUPFAM" id="SSF46785">
    <property type="entry name" value="Winged helix' DNA-binding domain"/>
    <property type="match status" value="1"/>
</dbReference>
<dbReference type="GO" id="GO:0005737">
    <property type="term" value="C:cytoplasm"/>
    <property type="evidence" value="ECO:0007669"/>
    <property type="project" value="UniProtKB-SubCell"/>
</dbReference>
<sequence>MQSQSYLDQLRKQGLKLTGQRKMILHILLTENRYMSAKELIDQVQEQYPHISYDTIYRNLRMLRDEHIIEESMFEDGSARFRIRCADPHHHHFICTRCGATIPIEACPMELTVPAPEGFLVQSHRFEVFGVCGQCRDVTK</sequence>
<dbReference type="InterPro" id="IPR036390">
    <property type="entry name" value="WH_DNA-bd_sf"/>
</dbReference>
<evidence type="ECO:0000256" key="5">
    <source>
        <dbReference type="ARBA" id="ARBA00022833"/>
    </source>
</evidence>
<dbReference type="KEGG" id="kyr:CVV65_12025"/>
<feature type="binding site" evidence="10">
    <location>
        <position position="89"/>
    </location>
    <ligand>
        <name>Fe cation</name>
        <dbReference type="ChEBI" id="CHEBI:24875"/>
    </ligand>
</feature>
<dbReference type="OrthoDB" id="8659436at2"/>
<comment type="similarity">
    <text evidence="2">Belongs to the Fur family.</text>
</comment>
<feature type="binding site" evidence="9">
    <location>
        <position position="95"/>
    </location>
    <ligand>
        <name>Zn(2+)</name>
        <dbReference type="ChEBI" id="CHEBI:29105"/>
    </ligand>
</feature>
<keyword evidence="8" id="KW-0804">Transcription</keyword>
<feature type="binding site" evidence="9">
    <location>
        <position position="132"/>
    </location>
    <ligand>
        <name>Zn(2+)</name>
        <dbReference type="ChEBI" id="CHEBI:29105"/>
    </ligand>
</feature>
<accession>A0A2K8N8F0</accession>
<evidence type="ECO:0000256" key="7">
    <source>
        <dbReference type="ARBA" id="ARBA00023125"/>
    </source>
</evidence>
<comment type="subcellular location">
    <subcellularLocation>
        <location evidence="1">Cytoplasm</location>
    </subcellularLocation>
</comment>
<reference evidence="12 14" key="3">
    <citation type="submission" date="2020-04" db="EMBL/GenBank/DDBJ databases">
        <authorList>
            <person name="Hogendoorn C."/>
        </authorList>
    </citation>
    <scope>NUCLEOTIDE SEQUENCE [LARGE SCALE GENOMIC DNA]</scope>
    <source>
        <strain evidence="12">COOX1</strain>
    </source>
</reference>
<dbReference type="InterPro" id="IPR002481">
    <property type="entry name" value="FUR"/>
</dbReference>
<dbReference type="GO" id="GO:0008270">
    <property type="term" value="F:zinc ion binding"/>
    <property type="evidence" value="ECO:0007669"/>
    <property type="project" value="TreeGrafter"/>
</dbReference>
<evidence type="ECO:0000313" key="13">
    <source>
        <dbReference type="Proteomes" id="UP000231932"/>
    </source>
</evidence>
<evidence type="ECO:0000256" key="8">
    <source>
        <dbReference type="ARBA" id="ARBA00023163"/>
    </source>
</evidence>
<dbReference type="PANTHER" id="PTHR33202">
    <property type="entry name" value="ZINC UPTAKE REGULATION PROTEIN"/>
    <property type="match status" value="1"/>
</dbReference>
<proteinExistence type="inferred from homology"/>
<evidence type="ECO:0000256" key="4">
    <source>
        <dbReference type="ARBA" id="ARBA00022491"/>
    </source>
</evidence>
<dbReference type="InterPro" id="IPR043135">
    <property type="entry name" value="Fur_C"/>
</dbReference>
<evidence type="ECO:0000313" key="14">
    <source>
        <dbReference type="Proteomes" id="UP000502196"/>
    </source>
</evidence>
<keyword evidence="13" id="KW-1185">Reference proteome</keyword>
<keyword evidence="7" id="KW-0238">DNA-binding</keyword>
<evidence type="ECO:0000256" key="3">
    <source>
        <dbReference type="ARBA" id="ARBA00022490"/>
    </source>
</evidence>
<dbReference type="Gene3D" id="1.10.10.10">
    <property type="entry name" value="Winged helix-like DNA-binding domain superfamily/Winged helix DNA-binding domain"/>
    <property type="match status" value="1"/>
</dbReference>
<dbReference type="GO" id="GO:1900376">
    <property type="term" value="P:regulation of secondary metabolite biosynthetic process"/>
    <property type="evidence" value="ECO:0007669"/>
    <property type="project" value="TreeGrafter"/>
</dbReference>
<evidence type="ECO:0000256" key="6">
    <source>
        <dbReference type="ARBA" id="ARBA00023015"/>
    </source>
</evidence>
<dbReference type="Gene3D" id="3.30.1490.190">
    <property type="match status" value="1"/>
</dbReference>
<dbReference type="Proteomes" id="UP000502196">
    <property type="component" value="Chromosome"/>
</dbReference>
<evidence type="ECO:0000256" key="2">
    <source>
        <dbReference type="ARBA" id="ARBA00007957"/>
    </source>
</evidence>
<reference evidence="13" key="1">
    <citation type="submission" date="2017-11" db="EMBL/GenBank/DDBJ databases">
        <title>Complete Genome Sequence of Kyrpidia sp. Strain EA-1, a thermophilic, hydrogen-oxidizing Bacterium, isolated from the Azores.</title>
        <authorList>
            <person name="Reiner J.E."/>
            <person name="Lapp C.J."/>
            <person name="Bunk B."/>
            <person name="Gescher J."/>
        </authorList>
    </citation>
    <scope>NUCLEOTIDE SEQUENCE [LARGE SCALE GENOMIC DNA]</scope>
    <source>
        <strain evidence="13">EA-1</strain>
    </source>
</reference>
<evidence type="ECO:0000256" key="1">
    <source>
        <dbReference type="ARBA" id="ARBA00004496"/>
    </source>
</evidence>
<dbReference type="AlphaFoldDB" id="A0A2K8N8F0"/>
<evidence type="ECO:0000313" key="11">
    <source>
        <dbReference type="EMBL" id="ATY85563.1"/>
    </source>
</evidence>
<dbReference type="CDD" id="cd07153">
    <property type="entry name" value="Fur_like"/>
    <property type="match status" value="1"/>
</dbReference>
<dbReference type="InterPro" id="IPR036388">
    <property type="entry name" value="WH-like_DNA-bd_sf"/>
</dbReference>
<dbReference type="Pfam" id="PF01475">
    <property type="entry name" value="FUR"/>
    <property type="match status" value="1"/>
</dbReference>
<feature type="binding site" evidence="10">
    <location>
        <position position="124"/>
    </location>
    <ligand>
        <name>Fe cation</name>
        <dbReference type="ChEBI" id="CHEBI:24875"/>
    </ligand>
</feature>
<dbReference type="Proteomes" id="UP000231932">
    <property type="component" value="Chromosome"/>
</dbReference>
<feature type="binding site" evidence="9">
    <location>
        <position position="135"/>
    </location>
    <ligand>
        <name>Zn(2+)</name>
        <dbReference type="ChEBI" id="CHEBI:29105"/>
    </ligand>
</feature>
<evidence type="ECO:0000313" key="12">
    <source>
        <dbReference type="EMBL" id="CAB3394829.1"/>
    </source>
</evidence>
<keyword evidence="10" id="KW-0408">Iron</keyword>
<dbReference type="RefSeq" id="WP_100668330.1">
    <property type="nucleotide sequence ID" value="NZ_CP024955.1"/>
</dbReference>
<gene>
    <name evidence="12" type="primary">fur</name>
    <name evidence="12" type="ORF">COOX1_2612</name>
    <name evidence="11" type="ORF">CVV65_12025</name>
</gene>
<reference evidence="11" key="2">
    <citation type="journal article" date="2018" name="Genome Announc.">
        <title>Complete Genome Sequence of Kyrpidia sp. Strain EA-1, a Thermophilic Knallgas Bacterium, Isolated from the Azores.</title>
        <authorList>
            <person name="Reiner J.E."/>
            <person name="Lapp C.J."/>
            <person name="Bunk B."/>
            <person name="Sproer C."/>
            <person name="Overmann J."/>
            <person name="Gescher J."/>
        </authorList>
    </citation>
    <scope>NUCLEOTIDE SEQUENCE</scope>
    <source>
        <strain evidence="11">EA-1</strain>
    </source>
</reference>
<dbReference type="EMBL" id="LR792683">
    <property type="protein sequence ID" value="CAB3394829.1"/>
    <property type="molecule type" value="Genomic_DNA"/>
</dbReference>
<name>A0A2K8N8F0_9BACL</name>
<organism evidence="11 13">
    <name type="scientific">Kyrpidia spormannii</name>
    <dbReference type="NCBI Taxonomy" id="2055160"/>
    <lineage>
        <taxon>Bacteria</taxon>
        <taxon>Bacillati</taxon>
        <taxon>Bacillota</taxon>
        <taxon>Bacilli</taxon>
        <taxon>Bacillales</taxon>
        <taxon>Alicyclobacillaceae</taxon>
        <taxon>Kyrpidia</taxon>
    </lineage>
</organism>
<dbReference type="EMBL" id="CP024955">
    <property type="protein sequence ID" value="ATY85563.1"/>
    <property type="molecule type" value="Genomic_DNA"/>
</dbReference>